<feature type="domain" description="TraD/TraG TraM recognition site" evidence="3">
    <location>
        <begin position="397"/>
        <end position="468"/>
    </location>
</feature>
<evidence type="ECO:0000256" key="2">
    <source>
        <dbReference type="SAM" id="Phobius"/>
    </source>
</evidence>
<dbReference type="EMBL" id="CP030840">
    <property type="protein sequence ID" value="AXC15418.1"/>
    <property type="molecule type" value="Genomic_DNA"/>
</dbReference>
<feature type="region of interest" description="Disordered" evidence="1">
    <location>
        <begin position="574"/>
        <end position="598"/>
    </location>
</feature>
<dbReference type="Pfam" id="PF12696">
    <property type="entry name" value="TraG-D_C"/>
    <property type="match status" value="1"/>
</dbReference>
<dbReference type="Proteomes" id="UP000253606">
    <property type="component" value="Chromosome"/>
</dbReference>
<gene>
    <name evidence="4" type="ORF">ACPOL_6174</name>
</gene>
<proteinExistence type="predicted"/>
<dbReference type="InterPro" id="IPR027417">
    <property type="entry name" value="P-loop_NTPase"/>
</dbReference>
<sequence>MSAIYDDRRPAPRAGEDAAGIIVLGGSALVAILWYVGVFRLHLRNTQCLELFLDLAILLFGSGLILSDCFGRRQRREDAWPHPALHVPGDTDEKNLSRVRYEGSTLLGYNVHGEPWFWPDSVRLKHGVIAGGSGAGKTTLLQSIIAQDVNRTFHGRRMPIIIFDGKGDQAFVQELLPHIEAAGRMEDLRLIDPSNPQESWSYNPLYSPDSLYQEHVNFIFSSFGMREDFFAGHQQAYLSDLVRILYYTGKVFNMRDVLVMALDEEILNKQIGIAQRRIDNLPSISLTMRLNLEMSIKMIRKSLADRERITKIQGLLNELLAFLEDDLSIVTGSYQNMLTIEEVVDKGLILVISLNSNKNKRASEALGKILLQNIRLMVGKRYQQMLSLNLEQEPILSVICDEIARYADPDFPQVLQTARGARVSFLFSFQAVPQLENVSRAFAEEVCSAPGTKMLMNGTDESTAQWFLKASSRVLRKRRSLAVRRTGVFSQKYTETGTGNESDIRETRAREEHIKNMPVGQLEILMVDPREGTLHSHLHARRAMTYRPEEIKSLLYPRMHDVINPEVGANLRFSSDEPRRGRRRTAGTLTSFWTGEES</sequence>
<dbReference type="Gene3D" id="3.40.50.300">
    <property type="entry name" value="P-loop containing nucleotide triphosphate hydrolases"/>
    <property type="match status" value="2"/>
</dbReference>
<dbReference type="PANTHER" id="PTHR30121:SF6">
    <property type="entry name" value="SLR6007 PROTEIN"/>
    <property type="match status" value="1"/>
</dbReference>
<dbReference type="RefSeq" id="WP_114210076.1">
    <property type="nucleotide sequence ID" value="NZ_CP030840.1"/>
</dbReference>
<keyword evidence="2" id="KW-1133">Transmembrane helix</keyword>
<dbReference type="OrthoDB" id="99882at2"/>
<reference evidence="4 5" key="1">
    <citation type="journal article" date="2018" name="Front. Microbiol.">
        <title>Hydrolytic Capabilities as a Key to Environmental Success: Chitinolytic and Cellulolytic Acidobacteria From Acidic Sub-arctic Soils and Boreal Peatlands.</title>
        <authorList>
            <person name="Belova S.E."/>
            <person name="Ravin N.V."/>
            <person name="Pankratov T.A."/>
            <person name="Rakitin A.L."/>
            <person name="Ivanova A.A."/>
            <person name="Beletsky A.V."/>
            <person name="Mardanov A.V."/>
            <person name="Sinninghe Damste J.S."/>
            <person name="Dedysh S.N."/>
        </authorList>
    </citation>
    <scope>NUCLEOTIDE SEQUENCE [LARGE SCALE GENOMIC DNA]</scope>
    <source>
        <strain evidence="4 5">SBC82</strain>
    </source>
</reference>
<keyword evidence="5" id="KW-1185">Reference proteome</keyword>
<evidence type="ECO:0000259" key="3">
    <source>
        <dbReference type="Pfam" id="PF12696"/>
    </source>
</evidence>
<keyword evidence="2" id="KW-0472">Membrane</keyword>
<keyword evidence="2" id="KW-0812">Transmembrane</keyword>
<dbReference type="KEGG" id="abas:ACPOL_6174"/>
<feature type="transmembrane region" description="Helical" evidence="2">
    <location>
        <begin position="18"/>
        <end position="36"/>
    </location>
</feature>
<evidence type="ECO:0000313" key="4">
    <source>
        <dbReference type="EMBL" id="AXC15418.1"/>
    </source>
</evidence>
<feature type="compositionally biased region" description="Polar residues" evidence="1">
    <location>
        <begin position="587"/>
        <end position="598"/>
    </location>
</feature>
<dbReference type="InterPro" id="IPR032689">
    <property type="entry name" value="TraG-D_C"/>
</dbReference>
<dbReference type="CDD" id="cd01127">
    <property type="entry name" value="TrwB_TraG_TraD_VirD4"/>
    <property type="match status" value="1"/>
</dbReference>
<evidence type="ECO:0000256" key="1">
    <source>
        <dbReference type="SAM" id="MobiDB-lite"/>
    </source>
</evidence>
<accession>A0A2Z5G8X0</accession>
<dbReference type="SUPFAM" id="SSF52540">
    <property type="entry name" value="P-loop containing nucleoside triphosphate hydrolases"/>
    <property type="match status" value="1"/>
</dbReference>
<dbReference type="AlphaFoldDB" id="A0A2Z5G8X0"/>
<dbReference type="PANTHER" id="PTHR30121">
    <property type="entry name" value="UNCHARACTERIZED PROTEIN YJGR-RELATED"/>
    <property type="match status" value="1"/>
</dbReference>
<organism evidence="4 5">
    <name type="scientific">Acidisarcina polymorpha</name>
    <dbReference type="NCBI Taxonomy" id="2211140"/>
    <lineage>
        <taxon>Bacteria</taxon>
        <taxon>Pseudomonadati</taxon>
        <taxon>Acidobacteriota</taxon>
        <taxon>Terriglobia</taxon>
        <taxon>Terriglobales</taxon>
        <taxon>Acidobacteriaceae</taxon>
        <taxon>Acidisarcina</taxon>
    </lineage>
</organism>
<protein>
    <submittedName>
        <fullName evidence="4">IncF plasmid conjugative transfer protein TraD</fullName>
    </submittedName>
</protein>
<feature type="transmembrane region" description="Helical" evidence="2">
    <location>
        <begin position="48"/>
        <end position="66"/>
    </location>
</feature>
<evidence type="ECO:0000313" key="5">
    <source>
        <dbReference type="Proteomes" id="UP000253606"/>
    </source>
</evidence>
<name>A0A2Z5G8X0_9BACT</name>
<dbReference type="InterPro" id="IPR051162">
    <property type="entry name" value="T4SS_component"/>
</dbReference>